<dbReference type="EMBL" id="VBAN01000224">
    <property type="protein sequence ID" value="TMI81072.1"/>
    <property type="molecule type" value="Genomic_DNA"/>
</dbReference>
<reference evidence="6 7" key="1">
    <citation type="journal article" date="2019" name="Nat. Microbiol.">
        <title>Mediterranean grassland soil C-N compound turnover is dependent on rainfall and depth, and is mediated by genomically divergent microorganisms.</title>
        <authorList>
            <person name="Diamond S."/>
            <person name="Andeer P.F."/>
            <person name="Li Z."/>
            <person name="Crits-Christoph A."/>
            <person name="Burstein D."/>
            <person name="Anantharaman K."/>
            <person name="Lane K.R."/>
            <person name="Thomas B.C."/>
            <person name="Pan C."/>
            <person name="Northen T.R."/>
            <person name="Banfield J.F."/>
        </authorList>
    </citation>
    <scope>NUCLEOTIDE SEQUENCE [LARGE SCALE GENOMIC DNA]</scope>
    <source>
        <strain evidence="6">NP_6</strain>
    </source>
</reference>
<feature type="transmembrane region" description="Helical" evidence="4">
    <location>
        <begin position="101"/>
        <end position="123"/>
    </location>
</feature>
<feature type="transmembrane region" description="Helical" evidence="4">
    <location>
        <begin position="12"/>
        <end position="32"/>
    </location>
</feature>
<protein>
    <submittedName>
        <fullName evidence="6">ABC transporter permease</fullName>
    </submittedName>
</protein>
<evidence type="ECO:0000256" key="4">
    <source>
        <dbReference type="SAM" id="Phobius"/>
    </source>
</evidence>
<organism evidence="6 7">
    <name type="scientific">Candidatus Segetimicrobium genomatis</name>
    <dbReference type="NCBI Taxonomy" id="2569760"/>
    <lineage>
        <taxon>Bacteria</taxon>
        <taxon>Bacillati</taxon>
        <taxon>Candidatus Sysuimicrobiota</taxon>
        <taxon>Candidatus Sysuimicrobiia</taxon>
        <taxon>Candidatus Sysuimicrobiales</taxon>
        <taxon>Candidatus Segetimicrobiaceae</taxon>
        <taxon>Candidatus Segetimicrobium</taxon>
    </lineage>
</organism>
<comment type="subcellular location">
    <subcellularLocation>
        <location evidence="1">Cell membrane</location>
        <topology evidence="1">Multi-pass membrane protein</topology>
    </subcellularLocation>
</comment>
<keyword evidence="2" id="KW-0813">Transport</keyword>
<keyword evidence="4" id="KW-0812">Transmembrane</keyword>
<dbReference type="AlphaFoldDB" id="A0A537JCJ6"/>
<keyword evidence="3" id="KW-1003">Cell membrane</keyword>
<comment type="caution">
    <text evidence="6">The sequence shown here is derived from an EMBL/GenBank/DDBJ whole genome shotgun (WGS) entry which is preliminary data.</text>
</comment>
<dbReference type="PANTHER" id="PTHR43163">
    <property type="entry name" value="DIPEPTIDE TRANSPORT SYSTEM PERMEASE PROTEIN DPPB-RELATED"/>
    <property type="match status" value="1"/>
</dbReference>
<accession>A0A537JCJ6</accession>
<dbReference type="Pfam" id="PF19300">
    <property type="entry name" value="BPD_transp_1_N"/>
    <property type="match status" value="1"/>
</dbReference>
<keyword evidence="4" id="KW-0472">Membrane</keyword>
<dbReference type="GO" id="GO:0005886">
    <property type="term" value="C:plasma membrane"/>
    <property type="evidence" value="ECO:0007669"/>
    <property type="project" value="UniProtKB-SubCell"/>
</dbReference>
<proteinExistence type="predicted"/>
<name>A0A537JCJ6_9BACT</name>
<dbReference type="PANTHER" id="PTHR43163:SF6">
    <property type="entry name" value="DIPEPTIDE TRANSPORT SYSTEM PERMEASE PROTEIN DPPB-RELATED"/>
    <property type="match status" value="1"/>
</dbReference>
<feature type="non-terminal residue" evidence="6">
    <location>
        <position position="134"/>
    </location>
</feature>
<evidence type="ECO:0000259" key="5">
    <source>
        <dbReference type="Pfam" id="PF19300"/>
    </source>
</evidence>
<evidence type="ECO:0000256" key="2">
    <source>
        <dbReference type="ARBA" id="ARBA00022448"/>
    </source>
</evidence>
<gene>
    <name evidence="6" type="ORF">E6H03_07415</name>
</gene>
<evidence type="ECO:0000313" key="7">
    <source>
        <dbReference type="Proteomes" id="UP000318093"/>
    </source>
</evidence>
<keyword evidence="4" id="KW-1133">Transmembrane helix</keyword>
<dbReference type="Proteomes" id="UP000318093">
    <property type="component" value="Unassembled WGS sequence"/>
</dbReference>
<evidence type="ECO:0000256" key="3">
    <source>
        <dbReference type="ARBA" id="ARBA00022475"/>
    </source>
</evidence>
<evidence type="ECO:0000313" key="6">
    <source>
        <dbReference type="EMBL" id="TMI81072.1"/>
    </source>
</evidence>
<evidence type="ECO:0000256" key="1">
    <source>
        <dbReference type="ARBA" id="ARBA00004651"/>
    </source>
</evidence>
<dbReference type="InterPro" id="IPR045621">
    <property type="entry name" value="BPD_transp_1_N"/>
</dbReference>
<sequence>MDSLNYAARRIGQTLPVALLVTVLIFLLIKLLPGDPATAILGERASDAAVRTLHQQWGLDRPLWQQYATYMRNLFTGNLGQSLRYRTPVVELLPHRMTVTLFLVVYSMLLSVLIAVPLAIVAAGHRDRWPDQLV</sequence>
<feature type="domain" description="ABC transporter type 1 GsiC-like N-terminal" evidence="5">
    <location>
        <begin position="5"/>
        <end position="78"/>
    </location>
</feature>